<dbReference type="Proteomes" id="UP000640333">
    <property type="component" value="Unassembled WGS sequence"/>
</dbReference>
<gene>
    <name evidence="1" type="ORF">IOQ59_14890</name>
</gene>
<comment type="caution">
    <text evidence="1">The sequence shown here is derived from an EMBL/GenBank/DDBJ whole genome shotgun (WGS) entry which is preliminary data.</text>
</comment>
<sequence>MLRFLVVLGVGLLLSGCGNTAKHVTSSEFQRGVVIRDAGQLVLRPCHGTSGHPLQDDSGELLRWFDQAPVALGQAYAELMVFPDSVDPGLKRIDQVLLVGSQPRACDFELNGNHYRAAGEKPLWIADVRDEGIRVKVRGSLRQLRFPSVEPERTDTGLLIWRSQLNMQEGYQMSLTLSREVCHDQYGTRYPYSAELTLNTFNLTGCAREGNLGLRSLVARYRYEDTALSLQLDLKADGQLILTDVRREAEGTVASYMKGEWRVLESGRVLLEVSLSGGTKQLLFLEREGHGSLRIKPGHKPYQAGVLLRRQETLPSEHKFDSRQASDPSAVQ</sequence>
<evidence type="ECO:0008006" key="3">
    <source>
        <dbReference type="Google" id="ProtNLM"/>
    </source>
</evidence>
<proteinExistence type="predicted"/>
<dbReference type="RefSeq" id="WP_193954178.1">
    <property type="nucleotide sequence ID" value="NZ_JADEYS010000016.1"/>
</dbReference>
<dbReference type="EMBL" id="JADEYS010000016">
    <property type="protein sequence ID" value="MBE9398541.1"/>
    <property type="molecule type" value="Genomic_DNA"/>
</dbReference>
<accession>A0A8J7FF79</accession>
<evidence type="ECO:0000313" key="1">
    <source>
        <dbReference type="EMBL" id="MBE9398541.1"/>
    </source>
</evidence>
<evidence type="ECO:0000313" key="2">
    <source>
        <dbReference type="Proteomes" id="UP000640333"/>
    </source>
</evidence>
<keyword evidence="2" id="KW-1185">Reference proteome</keyword>
<dbReference type="AlphaFoldDB" id="A0A8J7FF79"/>
<organism evidence="1 2">
    <name type="scientific">Pontibacterium sinense</name>
    <dbReference type="NCBI Taxonomy" id="2781979"/>
    <lineage>
        <taxon>Bacteria</taxon>
        <taxon>Pseudomonadati</taxon>
        <taxon>Pseudomonadota</taxon>
        <taxon>Gammaproteobacteria</taxon>
        <taxon>Oceanospirillales</taxon>
        <taxon>Oceanospirillaceae</taxon>
        <taxon>Pontibacterium</taxon>
    </lineage>
</organism>
<name>A0A8J7FF79_9GAMM</name>
<protein>
    <recommendedName>
        <fullName evidence="3">Lipoprotein</fullName>
    </recommendedName>
</protein>
<reference evidence="1" key="1">
    <citation type="submission" date="2020-10" db="EMBL/GenBank/DDBJ databases">
        <title>Bacterium isolated from coastal waters sediment.</title>
        <authorList>
            <person name="Chen R.-J."/>
            <person name="Lu D.-C."/>
            <person name="Zhu K.-L."/>
            <person name="Du Z.-J."/>
        </authorList>
    </citation>
    <scope>NUCLEOTIDE SEQUENCE</scope>
    <source>
        <strain evidence="1">N1Y112</strain>
    </source>
</reference>
<dbReference type="PROSITE" id="PS51257">
    <property type="entry name" value="PROKAR_LIPOPROTEIN"/>
    <property type="match status" value="1"/>
</dbReference>